<sequence>MAVSALAQACDTATFAPSIFGTEVLSLEAQLVANYSVSVDGGFRQVAPSVELENATFCNVTVSYTHPGQNDNIIVEAWLPTDNWNSRLQAVGGGGYVAGRNYATEMAMYGALADGFATITTDAGLGTAQDASGWALLNPGNVNLYNIQNLASTSLNDEALIGKSLIKSFYGRGPEYSYWTGCSQGGRQGLMLAQRYPTAYDGISAGAPAIWWTELFPWFQWAQQVMNQLGQYPYGCELDAITTAAISACDVLDGVTDRVIARVDQCRDVFDPFSQVGKTIKCAQLNATELLISKAAAIVVNASWQGIITERGKQIYHGIMPGTDLTGNSQYGAQGQPVIAKTNCTSSGCVGVPGFLGTQWLQLFVAKNPSKNLDNLTRAEYEELVHRSQQYASIIGTADPDLTDFRDAGGKMITFHGLADEVISPKGTEQYYEAVTKLIPDIHNFYRYFEAPGLGHCVGGPSGQPDQIFRQLQDWVERGIAPESTPVELKVPGNETHDRILCPYPEEARLNSTCGNAASTGCWSCVKRLRG</sequence>
<comment type="similarity">
    <text evidence="1 8">Belongs to the tannase family.</text>
</comment>
<organism evidence="9 10">
    <name type="scientific">Dactylonectria estremocensis</name>
    <dbReference type="NCBI Taxonomy" id="1079267"/>
    <lineage>
        <taxon>Eukaryota</taxon>
        <taxon>Fungi</taxon>
        <taxon>Dikarya</taxon>
        <taxon>Ascomycota</taxon>
        <taxon>Pezizomycotina</taxon>
        <taxon>Sordariomycetes</taxon>
        <taxon>Hypocreomycetidae</taxon>
        <taxon>Hypocreales</taxon>
        <taxon>Nectriaceae</taxon>
        <taxon>Dactylonectria</taxon>
    </lineage>
</organism>
<dbReference type="PANTHER" id="PTHR33938">
    <property type="entry name" value="FERULOYL ESTERASE B-RELATED"/>
    <property type="match status" value="1"/>
</dbReference>
<keyword evidence="3" id="KW-0479">Metal-binding</keyword>
<evidence type="ECO:0000256" key="1">
    <source>
        <dbReference type="ARBA" id="ARBA00006249"/>
    </source>
</evidence>
<dbReference type="EMBL" id="JAGMUU010000027">
    <property type="protein sequence ID" value="KAH7121806.1"/>
    <property type="molecule type" value="Genomic_DNA"/>
</dbReference>
<dbReference type="Gene3D" id="3.40.50.1820">
    <property type="entry name" value="alpha/beta hydrolase"/>
    <property type="match status" value="1"/>
</dbReference>
<evidence type="ECO:0000256" key="4">
    <source>
        <dbReference type="ARBA" id="ARBA00022729"/>
    </source>
</evidence>
<evidence type="ECO:0000256" key="6">
    <source>
        <dbReference type="ARBA" id="ARBA00022837"/>
    </source>
</evidence>
<evidence type="ECO:0000256" key="3">
    <source>
        <dbReference type="ARBA" id="ARBA00022723"/>
    </source>
</evidence>
<keyword evidence="10" id="KW-1185">Reference proteome</keyword>
<dbReference type="AlphaFoldDB" id="A0A9P9DMA4"/>
<proteinExistence type="inferred from homology"/>
<accession>A0A9P9DMA4</accession>
<dbReference type="InterPro" id="IPR011118">
    <property type="entry name" value="Tannase/feruloyl_esterase"/>
</dbReference>
<evidence type="ECO:0000256" key="5">
    <source>
        <dbReference type="ARBA" id="ARBA00022801"/>
    </source>
</evidence>
<evidence type="ECO:0000313" key="9">
    <source>
        <dbReference type="EMBL" id="KAH7121806.1"/>
    </source>
</evidence>
<keyword evidence="6" id="KW-0106">Calcium</keyword>
<dbReference type="Pfam" id="PF07519">
    <property type="entry name" value="Tannase"/>
    <property type="match status" value="1"/>
</dbReference>
<name>A0A9P9DMA4_9HYPO</name>
<keyword evidence="5 8" id="KW-0378">Hydrolase</keyword>
<keyword evidence="2" id="KW-0719">Serine esterase</keyword>
<keyword evidence="7" id="KW-1015">Disulfide bond</keyword>
<dbReference type="EC" id="3.1.1.-" evidence="8"/>
<dbReference type="SUPFAM" id="SSF53474">
    <property type="entry name" value="alpha/beta-Hydrolases"/>
    <property type="match status" value="1"/>
</dbReference>
<dbReference type="PANTHER" id="PTHR33938:SF13">
    <property type="entry name" value="CARBOXYLIC ESTER HYDROLASE"/>
    <property type="match status" value="1"/>
</dbReference>
<gene>
    <name evidence="9" type="ORF">B0J13DRAFT_589553</name>
</gene>
<evidence type="ECO:0000256" key="7">
    <source>
        <dbReference type="ARBA" id="ARBA00023157"/>
    </source>
</evidence>
<protein>
    <recommendedName>
        <fullName evidence="8">Carboxylic ester hydrolase</fullName>
        <ecNumber evidence="8">3.1.1.-</ecNumber>
    </recommendedName>
</protein>
<evidence type="ECO:0000313" key="10">
    <source>
        <dbReference type="Proteomes" id="UP000717696"/>
    </source>
</evidence>
<evidence type="ECO:0000256" key="8">
    <source>
        <dbReference type="RuleBase" id="RU361238"/>
    </source>
</evidence>
<keyword evidence="4" id="KW-0732">Signal</keyword>
<dbReference type="InterPro" id="IPR029058">
    <property type="entry name" value="AB_hydrolase_fold"/>
</dbReference>
<reference evidence="9" key="1">
    <citation type="journal article" date="2021" name="Nat. Commun.">
        <title>Genetic determinants of endophytism in the Arabidopsis root mycobiome.</title>
        <authorList>
            <person name="Mesny F."/>
            <person name="Miyauchi S."/>
            <person name="Thiergart T."/>
            <person name="Pickel B."/>
            <person name="Atanasova L."/>
            <person name="Karlsson M."/>
            <person name="Huettel B."/>
            <person name="Barry K.W."/>
            <person name="Haridas S."/>
            <person name="Chen C."/>
            <person name="Bauer D."/>
            <person name="Andreopoulos W."/>
            <person name="Pangilinan J."/>
            <person name="LaButti K."/>
            <person name="Riley R."/>
            <person name="Lipzen A."/>
            <person name="Clum A."/>
            <person name="Drula E."/>
            <person name="Henrissat B."/>
            <person name="Kohler A."/>
            <person name="Grigoriev I.V."/>
            <person name="Martin F.M."/>
            <person name="Hacquard S."/>
        </authorList>
    </citation>
    <scope>NUCLEOTIDE SEQUENCE</scope>
    <source>
        <strain evidence="9">MPI-CAGE-AT-0021</strain>
    </source>
</reference>
<comment type="caution">
    <text evidence="9">The sequence shown here is derived from an EMBL/GenBank/DDBJ whole genome shotgun (WGS) entry which is preliminary data.</text>
</comment>
<dbReference type="GO" id="GO:0046872">
    <property type="term" value="F:metal ion binding"/>
    <property type="evidence" value="ECO:0007669"/>
    <property type="project" value="UniProtKB-KW"/>
</dbReference>
<dbReference type="GO" id="GO:0030600">
    <property type="term" value="F:feruloyl esterase activity"/>
    <property type="evidence" value="ECO:0007669"/>
    <property type="project" value="UniProtKB-ARBA"/>
</dbReference>
<dbReference type="Proteomes" id="UP000717696">
    <property type="component" value="Unassembled WGS sequence"/>
</dbReference>
<dbReference type="OrthoDB" id="3039123at2759"/>
<evidence type="ECO:0000256" key="2">
    <source>
        <dbReference type="ARBA" id="ARBA00022487"/>
    </source>
</evidence>